<proteinExistence type="predicted"/>
<organism evidence="2 3">
    <name type="scientific">Mycolicibacterium bacteremicum</name>
    <name type="common">Mycobacterium bacteremicum</name>
    <dbReference type="NCBI Taxonomy" id="564198"/>
    <lineage>
        <taxon>Bacteria</taxon>
        <taxon>Bacillati</taxon>
        <taxon>Actinomycetota</taxon>
        <taxon>Actinomycetes</taxon>
        <taxon>Mycobacteriales</taxon>
        <taxon>Mycobacteriaceae</taxon>
        <taxon>Mycolicibacterium</taxon>
    </lineage>
</organism>
<dbReference type="GO" id="GO:0016740">
    <property type="term" value="F:transferase activity"/>
    <property type="evidence" value="ECO:0007669"/>
    <property type="project" value="UniProtKB-KW"/>
</dbReference>
<protein>
    <submittedName>
        <fullName evidence="2">Aminoglycoside phosphotransferase</fullName>
    </submittedName>
</protein>
<keyword evidence="3" id="KW-1185">Reference proteome</keyword>
<dbReference type="RefSeq" id="WP_234807498.1">
    <property type="nucleotide sequence ID" value="NZ_JACKVM010000014.1"/>
</dbReference>
<comment type="caution">
    <text evidence="2">The sequence shown here is derived from an EMBL/GenBank/DDBJ whole genome shotgun (WGS) entry which is preliminary data.</text>
</comment>
<dbReference type="EMBL" id="MVHJ01000001">
    <property type="protein sequence ID" value="ORA07281.1"/>
    <property type="molecule type" value="Genomic_DNA"/>
</dbReference>
<evidence type="ECO:0000259" key="1">
    <source>
        <dbReference type="Pfam" id="PF01636"/>
    </source>
</evidence>
<accession>A0A1W9Z4M3</accession>
<sequence length="283" mass="31289">MRSWHGGRLSGRQAALVDGWLSEPRLRADMSWPHQGTRVLDVECGLGRVVVKAAGPSDHHIAREISAYQGFTDCLARTGDAPVLLYCDRDAKVLVLGYLPGSLAQGHPDEFSAAIHRNAGALLRAFHGQAARPDPGWDAAAVAKSLAWLDKPHRINTRLCSTLRAILTGHRPQPTVVVPTHGDWHPRNWLTDSGTVRVIDFGRFAWRPAATDFCRLAAQQWRDRPALETAFFAGYGHDPREAAGWRMLALHEAIGTAVWAHQVGDAAFEQQGHRMIRESLELF</sequence>
<reference evidence="2 3" key="1">
    <citation type="submission" date="2017-02" db="EMBL/GenBank/DDBJ databases">
        <title>The new phylogeny of genus Mycobacterium.</title>
        <authorList>
            <person name="Tortoli E."/>
            <person name="Trovato A."/>
            <person name="Cirillo D.M."/>
        </authorList>
    </citation>
    <scope>NUCLEOTIDE SEQUENCE [LARGE SCALE GENOMIC DNA]</scope>
    <source>
        <strain evidence="2 3">DSM 45578</strain>
    </source>
</reference>
<dbReference type="SUPFAM" id="SSF56112">
    <property type="entry name" value="Protein kinase-like (PK-like)"/>
    <property type="match status" value="1"/>
</dbReference>
<dbReference type="Gene3D" id="3.90.1200.10">
    <property type="match status" value="1"/>
</dbReference>
<keyword evidence="2" id="KW-0808">Transferase</keyword>
<dbReference type="InterPro" id="IPR011009">
    <property type="entry name" value="Kinase-like_dom_sf"/>
</dbReference>
<name>A0A1W9Z4M3_MYCBA</name>
<gene>
    <name evidence="2" type="ORF">BST17_02135</name>
</gene>
<dbReference type="Pfam" id="PF01636">
    <property type="entry name" value="APH"/>
    <property type="match status" value="1"/>
</dbReference>
<feature type="domain" description="Aminoglycoside phosphotransferase" evidence="1">
    <location>
        <begin position="44"/>
        <end position="245"/>
    </location>
</feature>
<dbReference type="STRING" id="564198.BST17_02135"/>
<dbReference type="InterPro" id="IPR002575">
    <property type="entry name" value="Aminoglycoside_PTrfase"/>
</dbReference>
<dbReference type="Proteomes" id="UP000192366">
    <property type="component" value="Unassembled WGS sequence"/>
</dbReference>
<evidence type="ECO:0000313" key="3">
    <source>
        <dbReference type="Proteomes" id="UP000192366"/>
    </source>
</evidence>
<evidence type="ECO:0000313" key="2">
    <source>
        <dbReference type="EMBL" id="ORA07281.1"/>
    </source>
</evidence>
<dbReference type="AlphaFoldDB" id="A0A1W9Z4M3"/>